<dbReference type="AlphaFoldDB" id="A0A7Y6B7U0"/>
<keyword evidence="3 5" id="KW-1133">Transmembrane helix</keyword>
<evidence type="ECO:0000256" key="1">
    <source>
        <dbReference type="ARBA" id="ARBA00004141"/>
    </source>
</evidence>
<evidence type="ECO:0000256" key="4">
    <source>
        <dbReference type="ARBA" id="ARBA00023136"/>
    </source>
</evidence>
<evidence type="ECO:0000313" key="7">
    <source>
        <dbReference type="Proteomes" id="UP000536441"/>
    </source>
</evidence>
<feature type="transmembrane region" description="Helical" evidence="5">
    <location>
        <begin position="20"/>
        <end position="43"/>
    </location>
</feature>
<dbReference type="InterPro" id="IPR059112">
    <property type="entry name" value="CysZ/EI24"/>
</dbReference>
<evidence type="ECO:0000256" key="2">
    <source>
        <dbReference type="ARBA" id="ARBA00022692"/>
    </source>
</evidence>
<evidence type="ECO:0000256" key="3">
    <source>
        <dbReference type="ARBA" id="ARBA00022989"/>
    </source>
</evidence>
<dbReference type="RefSeq" id="WP_175313873.1">
    <property type="nucleotide sequence ID" value="NZ_CBCRYR010000037.1"/>
</dbReference>
<organism evidence="6 7">
    <name type="scientific">Sphingomonas zeae</name>
    <dbReference type="NCBI Taxonomy" id="1646122"/>
    <lineage>
        <taxon>Bacteria</taxon>
        <taxon>Pseudomonadati</taxon>
        <taxon>Pseudomonadota</taxon>
        <taxon>Alphaproteobacteria</taxon>
        <taxon>Sphingomonadales</taxon>
        <taxon>Sphingomonadaceae</taxon>
        <taxon>Sphingomonas</taxon>
    </lineage>
</organism>
<evidence type="ECO:0000256" key="5">
    <source>
        <dbReference type="SAM" id="Phobius"/>
    </source>
</evidence>
<name>A0A7Y6B7U0_9SPHN</name>
<keyword evidence="2 5" id="KW-0812">Transmembrane</keyword>
<accession>A0A7Y6B7U0</accession>
<dbReference type="EMBL" id="JABMCH010000071">
    <property type="protein sequence ID" value="NUU49002.1"/>
    <property type="molecule type" value="Genomic_DNA"/>
</dbReference>
<keyword evidence="7" id="KW-1185">Reference proteome</keyword>
<dbReference type="Proteomes" id="UP000536441">
    <property type="component" value="Unassembled WGS sequence"/>
</dbReference>
<comment type="caution">
    <text evidence="6">The sequence shown here is derived from an EMBL/GenBank/DDBJ whole genome shotgun (WGS) entry which is preliminary data.</text>
</comment>
<proteinExistence type="predicted"/>
<feature type="transmembrane region" description="Helical" evidence="5">
    <location>
        <begin position="188"/>
        <end position="215"/>
    </location>
</feature>
<keyword evidence="4 5" id="KW-0472">Membrane</keyword>
<evidence type="ECO:0008006" key="8">
    <source>
        <dbReference type="Google" id="ProtNLM"/>
    </source>
</evidence>
<dbReference type="Pfam" id="PF07264">
    <property type="entry name" value="EI24"/>
    <property type="match status" value="1"/>
</dbReference>
<gene>
    <name evidence="6" type="ORF">HP438_18695</name>
</gene>
<feature type="transmembrane region" description="Helical" evidence="5">
    <location>
        <begin position="55"/>
        <end position="75"/>
    </location>
</feature>
<protein>
    <recommendedName>
        <fullName evidence="8">Cysteine biosynthesis protein</fullName>
    </recommendedName>
</protein>
<reference evidence="6 7" key="1">
    <citation type="submission" date="2020-05" db="EMBL/GenBank/DDBJ databases">
        <title>Genome Sequencing of Type Strains.</title>
        <authorList>
            <person name="Lemaire J.F."/>
            <person name="Inderbitzin P."/>
            <person name="Gregorio O.A."/>
            <person name="Collins S.B."/>
            <person name="Wespe N."/>
            <person name="Knight-Connoni V."/>
        </authorList>
    </citation>
    <scope>NUCLEOTIDE SEQUENCE [LARGE SCALE GENOMIC DNA]</scope>
    <source>
        <strain evidence="6 7">DSM 100049</strain>
    </source>
</reference>
<evidence type="ECO:0000313" key="6">
    <source>
        <dbReference type="EMBL" id="NUU49002.1"/>
    </source>
</evidence>
<sequence>MIRAFFLSLGQLGDPAIRRVLIHSLAVTFAIFAAAGVVLWWSVRAALAQWTGAQAGTWSAALTVVIEVLALWLAFRAVAIAVVGVFADDIVAAVEARHYPQALASARPVPIGRGMAMGLGSATRVIAINLILLPVYVVLLVTGVGTAAAFLLVNAWLLSRDLGDMVAARHMDRAAMRRWRKATGPGRFLLGLAAAALFVVPGLNLLAPVLGASMATHFFHRRRQA</sequence>
<feature type="transmembrane region" description="Helical" evidence="5">
    <location>
        <begin position="125"/>
        <end position="153"/>
    </location>
</feature>
<comment type="subcellular location">
    <subcellularLocation>
        <location evidence="1">Membrane</location>
        <topology evidence="1">Multi-pass membrane protein</topology>
    </subcellularLocation>
</comment>